<dbReference type="RefSeq" id="WP_006953689.1">
    <property type="nucleotide sequence ID" value="NZ_JH594523.1"/>
</dbReference>
<protein>
    <recommendedName>
        <fullName evidence="2">Lipocalin-like domain-containing protein</fullName>
    </recommendedName>
</protein>
<name>H1Q513_9BACT</name>
<feature type="domain" description="Lipocalin-like" evidence="2">
    <location>
        <begin position="54"/>
        <end position="188"/>
    </location>
</feature>
<dbReference type="Proteomes" id="UP000016023">
    <property type="component" value="Unassembled WGS sequence"/>
</dbReference>
<evidence type="ECO:0000313" key="4">
    <source>
        <dbReference type="Proteomes" id="UP000016023"/>
    </source>
</evidence>
<evidence type="ECO:0000259" key="2">
    <source>
        <dbReference type="Pfam" id="PF13944"/>
    </source>
</evidence>
<dbReference type="Gene3D" id="2.40.128.350">
    <property type="match status" value="1"/>
</dbReference>
<sequence>MKKIFTLVIIALTAAVSTQAQTVVINKTDGTSVTYNVSEVQNIAFNPASTSVGIAGNYEGSNTLKVGPMPGSYVANNVTYHVESNSDGTINITTADEEYKGTQMGDLKLGAFTIRNISYDNAAQAYVRDYTSDGVRVRFKSSTGMDGEYSFTSGKITASLDSDGKLHVTNVFKIGRMPFEITATFVGTKE</sequence>
<reference evidence="3 4" key="1">
    <citation type="submission" date="2011-12" db="EMBL/GenBank/DDBJ databases">
        <title>The Genome Sequence of Prevotella micans F0438.</title>
        <authorList>
            <consortium name="The Broad Institute Genome Sequencing Platform"/>
            <person name="Earl A."/>
            <person name="Ward D."/>
            <person name="Feldgarden M."/>
            <person name="Gevers D."/>
            <person name="Izard J."/>
            <person name="Baranova O.V."/>
            <person name="Blanton J.M."/>
            <person name="Wade W.G."/>
            <person name="Dewhirst F.E."/>
            <person name="Young S.K."/>
            <person name="Zeng Q."/>
            <person name="Gargeya S."/>
            <person name="Fitzgerald M."/>
            <person name="Haas B."/>
            <person name="Abouelleil A."/>
            <person name="Alvarado L."/>
            <person name="Arachchi H.M."/>
            <person name="Berlin A."/>
            <person name="Chapman S.B."/>
            <person name="Gearin G."/>
            <person name="Goldberg J."/>
            <person name="Griggs A."/>
            <person name="Gujja S."/>
            <person name="Hansen M."/>
            <person name="Heiman D."/>
            <person name="Howarth C."/>
            <person name="Larimer J."/>
            <person name="Lui A."/>
            <person name="MacDonald P.J.P."/>
            <person name="McCowen C."/>
            <person name="Montmayeur A."/>
            <person name="Murphy C."/>
            <person name="Neiman D."/>
            <person name="Pearson M."/>
            <person name="Priest M."/>
            <person name="Roberts A."/>
            <person name="Saif S."/>
            <person name="Shea T."/>
            <person name="Sisk P."/>
            <person name="Stolte C."/>
            <person name="Sykes S."/>
            <person name="Wortman J."/>
            <person name="Nusbaum C."/>
            <person name="Birren B."/>
        </authorList>
    </citation>
    <scope>NUCLEOTIDE SEQUENCE [LARGE SCALE GENOMIC DNA]</scope>
    <source>
        <strain evidence="3 4">F0438</strain>
    </source>
</reference>
<proteinExistence type="predicted"/>
<accession>H1Q513</accession>
<dbReference type="STRING" id="883158.HMPREF9140_02001"/>
<feature type="signal peptide" evidence="1">
    <location>
        <begin position="1"/>
        <end position="20"/>
    </location>
</feature>
<keyword evidence="4" id="KW-1185">Reference proteome</keyword>
<keyword evidence="1" id="KW-0732">Signal</keyword>
<evidence type="ECO:0000256" key="1">
    <source>
        <dbReference type="SAM" id="SignalP"/>
    </source>
</evidence>
<dbReference type="HOGENOM" id="CLU_1383045_0_0_10"/>
<dbReference type="InterPro" id="IPR024311">
    <property type="entry name" value="Lipocalin-like"/>
</dbReference>
<dbReference type="PATRIC" id="fig|883158.3.peg.2004"/>
<dbReference type="AlphaFoldDB" id="H1Q513"/>
<organism evidence="3 4">
    <name type="scientific">Prevotella micans F0438</name>
    <dbReference type="NCBI Taxonomy" id="883158"/>
    <lineage>
        <taxon>Bacteria</taxon>
        <taxon>Pseudomonadati</taxon>
        <taxon>Bacteroidota</taxon>
        <taxon>Bacteroidia</taxon>
        <taxon>Bacteroidales</taxon>
        <taxon>Prevotellaceae</taxon>
        <taxon>Prevotella</taxon>
    </lineage>
</organism>
<feature type="chain" id="PRO_5003552305" description="Lipocalin-like domain-containing protein" evidence="1">
    <location>
        <begin position="21"/>
        <end position="190"/>
    </location>
</feature>
<gene>
    <name evidence="3" type="ORF">HMPREF9140_02001</name>
</gene>
<dbReference type="Pfam" id="PF13944">
    <property type="entry name" value="Calycin_like"/>
    <property type="match status" value="1"/>
</dbReference>
<evidence type="ECO:0000313" key="3">
    <source>
        <dbReference type="EMBL" id="EHO65991.1"/>
    </source>
</evidence>
<comment type="caution">
    <text evidence="3">The sequence shown here is derived from an EMBL/GenBank/DDBJ whole genome shotgun (WGS) entry which is preliminary data.</text>
</comment>
<dbReference type="EMBL" id="AGWK01000059">
    <property type="protein sequence ID" value="EHO65991.1"/>
    <property type="molecule type" value="Genomic_DNA"/>
</dbReference>